<dbReference type="InterPro" id="IPR022418">
    <property type="entry name" value="Porphobilinogen_deaminase_C"/>
</dbReference>
<name>A0A0D0JRH5_AGRTU</name>
<evidence type="ECO:0000259" key="9">
    <source>
        <dbReference type="Pfam" id="PF01379"/>
    </source>
</evidence>
<dbReference type="FunFam" id="3.40.190.10:FF:000005">
    <property type="entry name" value="Porphobilinogen deaminase"/>
    <property type="match status" value="1"/>
</dbReference>
<evidence type="ECO:0000313" key="11">
    <source>
        <dbReference type="EMBL" id="KIP97968.1"/>
    </source>
</evidence>
<dbReference type="EC" id="2.5.1.61" evidence="8"/>
<dbReference type="InterPro" id="IPR036803">
    <property type="entry name" value="Porphobilinogen_deaminase_C_sf"/>
</dbReference>
<comment type="subunit">
    <text evidence="4 8">Monomer.</text>
</comment>
<dbReference type="NCBIfam" id="TIGR00212">
    <property type="entry name" value="hemC"/>
    <property type="match status" value="1"/>
</dbReference>
<dbReference type="OrthoDB" id="9810298at2"/>
<dbReference type="SUPFAM" id="SSF53850">
    <property type="entry name" value="Periplasmic binding protein-like II"/>
    <property type="match status" value="1"/>
</dbReference>
<comment type="miscellaneous">
    <text evidence="8">The porphobilinogen subunits are added to the dipyrromethane group.</text>
</comment>
<evidence type="ECO:0000256" key="8">
    <source>
        <dbReference type="HAMAP-Rule" id="MF_00260"/>
    </source>
</evidence>
<dbReference type="PRINTS" id="PR00151">
    <property type="entry name" value="PORPHBDMNASE"/>
</dbReference>
<dbReference type="AlphaFoldDB" id="A0A0D0JRH5"/>
<accession>A0A0D0JRH5</accession>
<dbReference type="Pfam" id="PF01379">
    <property type="entry name" value="Porphobil_deam"/>
    <property type="match status" value="1"/>
</dbReference>
<feature type="domain" description="Porphobilinogen deaminase C-terminal" evidence="10">
    <location>
        <begin position="229"/>
        <end position="296"/>
    </location>
</feature>
<dbReference type="PIRSF" id="PIRSF001438">
    <property type="entry name" value="4pyrrol_synth_OHMeBilane_synth"/>
    <property type="match status" value="1"/>
</dbReference>
<comment type="similarity">
    <text evidence="3 8">Belongs to the HMBS family.</text>
</comment>
<reference evidence="11 12" key="1">
    <citation type="submission" date="2014-12" db="EMBL/GenBank/DDBJ databases">
        <title>16Stimator: statistical estimation of ribosomal gene copy numbers from draft genome assemblies.</title>
        <authorList>
            <person name="Perisin M.A."/>
            <person name="Vetter M."/>
            <person name="Gilbert J.A."/>
            <person name="Bergelson J."/>
        </authorList>
    </citation>
    <scope>NUCLEOTIDE SEQUENCE [LARGE SCALE GENOMIC DNA]</scope>
    <source>
        <strain evidence="11 12">MEJ076</strain>
    </source>
</reference>
<evidence type="ECO:0000259" key="10">
    <source>
        <dbReference type="Pfam" id="PF03900"/>
    </source>
</evidence>
<evidence type="ECO:0000256" key="4">
    <source>
        <dbReference type="ARBA" id="ARBA00011245"/>
    </source>
</evidence>
<evidence type="ECO:0000256" key="5">
    <source>
        <dbReference type="ARBA" id="ARBA00022679"/>
    </source>
</evidence>
<dbReference type="Pfam" id="PF03900">
    <property type="entry name" value="Porphobil_deamC"/>
    <property type="match status" value="1"/>
</dbReference>
<dbReference type="SUPFAM" id="SSF54782">
    <property type="entry name" value="Porphobilinogen deaminase (hydroxymethylbilane synthase), C-terminal domain"/>
    <property type="match status" value="1"/>
</dbReference>
<dbReference type="GO" id="GO:0006782">
    <property type="term" value="P:protoporphyrinogen IX biosynthetic process"/>
    <property type="evidence" value="ECO:0007669"/>
    <property type="project" value="UniProtKB-UniRule"/>
</dbReference>
<dbReference type="Gene3D" id="3.40.190.10">
    <property type="entry name" value="Periplasmic binding protein-like II"/>
    <property type="match status" value="2"/>
</dbReference>
<dbReference type="GO" id="GO:0005737">
    <property type="term" value="C:cytoplasm"/>
    <property type="evidence" value="ECO:0007669"/>
    <property type="project" value="UniProtKB-UniRule"/>
</dbReference>
<dbReference type="InterPro" id="IPR022419">
    <property type="entry name" value="Porphobilin_deaminase_cofac_BS"/>
</dbReference>
<feature type="domain" description="Porphobilinogen deaminase N-terminal" evidence="9">
    <location>
        <begin position="6"/>
        <end position="215"/>
    </location>
</feature>
<organism evidence="11 12">
    <name type="scientific">Agrobacterium tumefaciens</name>
    <dbReference type="NCBI Taxonomy" id="358"/>
    <lineage>
        <taxon>Bacteria</taxon>
        <taxon>Pseudomonadati</taxon>
        <taxon>Pseudomonadota</taxon>
        <taxon>Alphaproteobacteria</taxon>
        <taxon>Hyphomicrobiales</taxon>
        <taxon>Rhizobiaceae</taxon>
        <taxon>Rhizobium/Agrobacterium group</taxon>
        <taxon>Agrobacterium</taxon>
        <taxon>Agrobacterium tumefaciens complex</taxon>
    </lineage>
</organism>
<dbReference type="GO" id="GO:0004418">
    <property type="term" value="F:hydroxymethylbilane synthase activity"/>
    <property type="evidence" value="ECO:0007669"/>
    <property type="project" value="UniProtKB-UniRule"/>
</dbReference>
<dbReference type="PANTHER" id="PTHR11557">
    <property type="entry name" value="PORPHOBILINOGEN DEAMINASE"/>
    <property type="match status" value="1"/>
</dbReference>
<dbReference type="UniPathway" id="UPA00251">
    <property type="reaction ID" value="UER00319"/>
</dbReference>
<proteinExistence type="inferred from homology"/>
<dbReference type="PROSITE" id="PS00533">
    <property type="entry name" value="PORPHOBILINOGEN_DEAM"/>
    <property type="match status" value="1"/>
</dbReference>
<dbReference type="EMBL" id="JXQV01000051">
    <property type="protein sequence ID" value="KIP97968.1"/>
    <property type="molecule type" value="Genomic_DNA"/>
</dbReference>
<keyword evidence="6 8" id="KW-0627">Porphyrin biosynthesis</keyword>
<evidence type="ECO:0000256" key="3">
    <source>
        <dbReference type="ARBA" id="ARBA00005638"/>
    </source>
</evidence>
<comment type="cofactor">
    <cofactor evidence="8">
        <name>dipyrromethane</name>
        <dbReference type="ChEBI" id="CHEBI:60342"/>
    </cofactor>
    <text evidence="8">Binds 1 dipyrromethane group covalently.</text>
</comment>
<evidence type="ECO:0000313" key="12">
    <source>
        <dbReference type="Proteomes" id="UP000035017"/>
    </source>
</evidence>
<feature type="modified residue" description="S-(dipyrrolylmethanemethyl)cysteine" evidence="8">
    <location>
        <position position="244"/>
    </location>
</feature>
<evidence type="ECO:0000256" key="2">
    <source>
        <dbReference type="ARBA" id="ARBA00004735"/>
    </source>
</evidence>
<evidence type="ECO:0000256" key="1">
    <source>
        <dbReference type="ARBA" id="ARBA00002869"/>
    </source>
</evidence>
<evidence type="ECO:0000256" key="7">
    <source>
        <dbReference type="ARBA" id="ARBA00048169"/>
    </source>
</evidence>
<keyword evidence="5 8" id="KW-0808">Transferase</keyword>
<gene>
    <name evidence="8" type="primary">hemC</name>
    <name evidence="11" type="ORF">RU07_23190</name>
</gene>
<protein>
    <recommendedName>
        <fullName evidence="8">Porphobilinogen deaminase</fullName>
        <shortName evidence="8">PBG</shortName>
        <ecNumber evidence="8">2.5.1.61</ecNumber>
    </recommendedName>
    <alternativeName>
        <fullName evidence="8">Hydroxymethylbilane synthase</fullName>
        <shortName evidence="8">HMBS</shortName>
    </alternativeName>
    <alternativeName>
        <fullName evidence="8">Pre-uroporphyrinogen synthase</fullName>
    </alternativeName>
</protein>
<comment type="caution">
    <text evidence="11">The sequence shown here is derived from an EMBL/GenBank/DDBJ whole genome shotgun (WGS) entry which is preliminary data.</text>
</comment>
<comment type="pathway">
    <text evidence="2 8">Porphyrin-containing compound metabolism; protoporphyrin-IX biosynthesis; coproporphyrinogen-III from 5-aminolevulinate: step 2/4.</text>
</comment>
<comment type="catalytic activity">
    <reaction evidence="7 8">
        <text>4 porphobilinogen + H2O = hydroxymethylbilane + 4 NH4(+)</text>
        <dbReference type="Rhea" id="RHEA:13185"/>
        <dbReference type="ChEBI" id="CHEBI:15377"/>
        <dbReference type="ChEBI" id="CHEBI:28938"/>
        <dbReference type="ChEBI" id="CHEBI:57845"/>
        <dbReference type="ChEBI" id="CHEBI:58126"/>
        <dbReference type="EC" id="2.5.1.61"/>
    </reaction>
</comment>
<evidence type="ECO:0000256" key="6">
    <source>
        <dbReference type="ARBA" id="ARBA00023244"/>
    </source>
</evidence>
<dbReference type="InterPro" id="IPR022417">
    <property type="entry name" value="Porphobilin_deaminase_N"/>
</dbReference>
<dbReference type="InterPro" id="IPR000860">
    <property type="entry name" value="HemC"/>
</dbReference>
<dbReference type="Proteomes" id="UP000035017">
    <property type="component" value="Unassembled WGS sequence"/>
</dbReference>
<comment type="function">
    <text evidence="1 8">Tetrapolymerization of the monopyrrole PBG into the hydroxymethylbilane pre-uroporphyrinogen in several discrete steps.</text>
</comment>
<sequence length="309" mass="33509">MQTKPFRIGTRGSPLALVQAIETRDRLMAAHGLSQDMFEIVPLSTKGDRVTDRPLSEIGGKGLFTEELENQLLSGDLDFAVHCAKDMSTRLPDGLHLSAYLPREDVRDAFIGRTAPKLMELPHAATVGSASLRRQSLIRRLRPDINVIIFRGLVDTRLRKLEDGMADATLLALAGLNRLGKQTVPTEVLDAREFPPAPGQGAIALETRIGDTRIEELLSPIDHRETSDAVTCERAFLAALDGSCRTPIAGYATCDGDMLHFHGLILTPDGQTEHGVEVSGKRADAETLGFTAGEKVRAAAGSGFFESWT</sequence>
<dbReference type="HAMAP" id="MF_00260">
    <property type="entry name" value="Porphobil_deam"/>
    <property type="match status" value="1"/>
</dbReference>
<dbReference type="PANTHER" id="PTHR11557:SF0">
    <property type="entry name" value="PORPHOBILINOGEN DEAMINASE"/>
    <property type="match status" value="1"/>
</dbReference>
<dbReference type="Gene3D" id="3.30.160.40">
    <property type="entry name" value="Porphobilinogen deaminase, C-terminal domain"/>
    <property type="match status" value="1"/>
</dbReference>